<keyword evidence="3" id="KW-1185">Reference proteome</keyword>
<accession>A0ABX7AY74</accession>
<dbReference type="Proteomes" id="UP000596049">
    <property type="component" value="Chromosome"/>
</dbReference>
<keyword evidence="1" id="KW-0812">Transmembrane</keyword>
<evidence type="ECO:0000313" key="3">
    <source>
        <dbReference type="Proteomes" id="UP000596049"/>
    </source>
</evidence>
<gene>
    <name evidence="2" type="ORF">FJQ98_12370</name>
</gene>
<organism evidence="2 3">
    <name type="scientific">Lysinibacillus agricola</name>
    <dbReference type="NCBI Taxonomy" id="2590012"/>
    <lineage>
        <taxon>Bacteria</taxon>
        <taxon>Bacillati</taxon>
        <taxon>Bacillota</taxon>
        <taxon>Bacilli</taxon>
        <taxon>Bacillales</taxon>
        <taxon>Bacillaceae</taxon>
        <taxon>Lysinibacillus</taxon>
    </lineage>
</organism>
<reference evidence="2 3" key="1">
    <citation type="submission" date="2020-01" db="EMBL/GenBank/DDBJ databases">
        <authorList>
            <person name="Liu G."/>
            <person name="Liu B."/>
        </authorList>
    </citation>
    <scope>NUCLEOTIDE SEQUENCE [LARGE SCALE GENOMIC DNA]</scope>
    <source>
        <strain evidence="2 3">FJAT-51161</strain>
    </source>
</reference>
<keyword evidence="1" id="KW-0472">Membrane</keyword>
<evidence type="ECO:0000313" key="2">
    <source>
        <dbReference type="EMBL" id="QQP14955.1"/>
    </source>
</evidence>
<dbReference type="InterPro" id="IPR025441">
    <property type="entry name" value="DUF4181"/>
</dbReference>
<proteinExistence type="predicted"/>
<protein>
    <submittedName>
        <fullName evidence="2">DUF4181 domain-containing protein</fullName>
    </submittedName>
</protein>
<evidence type="ECO:0000256" key="1">
    <source>
        <dbReference type="SAM" id="Phobius"/>
    </source>
</evidence>
<feature type="transmembrane region" description="Helical" evidence="1">
    <location>
        <begin position="30"/>
        <end position="53"/>
    </location>
</feature>
<sequence length="55" mass="6319">MIIVFLIASETLRAIMEWKYAENKKDSIATIAEMMFMISIVLITIKTGFFGLFNI</sequence>
<keyword evidence="1" id="KW-1133">Transmembrane helix</keyword>
<name>A0ABX7AY74_9BACI</name>
<dbReference type="EMBL" id="CP067341">
    <property type="protein sequence ID" value="QQP14955.1"/>
    <property type="molecule type" value="Genomic_DNA"/>
</dbReference>
<dbReference type="Pfam" id="PF13789">
    <property type="entry name" value="DUF4181"/>
    <property type="match status" value="1"/>
</dbReference>